<evidence type="ECO:0000259" key="1">
    <source>
        <dbReference type="Pfam" id="PF01926"/>
    </source>
</evidence>
<dbReference type="SUPFAM" id="SSF52540">
    <property type="entry name" value="P-loop containing nucleoside triphosphate hydrolases"/>
    <property type="match status" value="1"/>
</dbReference>
<evidence type="ECO:0000313" key="2">
    <source>
        <dbReference type="EMBL" id="ORY44710.1"/>
    </source>
</evidence>
<dbReference type="Proteomes" id="UP000193642">
    <property type="component" value="Unassembled WGS sequence"/>
</dbReference>
<dbReference type="Gene3D" id="3.40.50.300">
    <property type="entry name" value="P-loop containing nucleotide triphosphate hydrolases"/>
    <property type="match status" value="1"/>
</dbReference>
<keyword evidence="3" id="KW-1185">Reference proteome</keyword>
<sequence>MFLSNCAIIGVFGMQQAGKTTTVRRLVQHAARSITARELTSNTSFPVLYQEGNVHVIDFPGMGGAGNDFDKYTHLYGEICQAVLVVLPPEFSLTDAEVKLLTLVKVRTLFQ</sequence>
<dbReference type="Pfam" id="PF01926">
    <property type="entry name" value="MMR_HSR1"/>
    <property type="match status" value="1"/>
</dbReference>
<reference evidence="2 3" key="1">
    <citation type="submission" date="2016-07" db="EMBL/GenBank/DDBJ databases">
        <title>Pervasive Adenine N6-methylation of Active Genes in Fungi.</title>
        <authorList>
            <consortium name="DOE Joint Genome Institute"/>
            <person name="Mondo S.J."/>
            <person name="Dannebaum R.O."/>
            <person name="Kuo R.C."/>
            <person name="Labutti K."/>
            <person name="Haridas S."/>
            <person name="Kuo A."/>
            <person name="Salamov A."/>
            <person name="Ahrendt S.R."/>
            <person name="Lipzen A."/>
            <person name="Sullivan W."/>
            <person name="Andreopoulos W.B."/>
            <person name="Clum A."/>
            <person name="Lindquist E."/>
            <person name="Daum C."/>
            <person name="Ramamoorthy G.K."/>
            <person name="Gryganskyi A."/>
            <person name="Culley D."/>
            <person name="Magnuson J.K."/>
            <person name="James T.Y."/>
            <person name="O'Malley M.A."/>
            <person name="Stajich J.E."/>
            <person name="Spatafora J.W."/>
            <person name="Visel A."/>
            <person name="Grigoriev I.V."/>
        </authorList>
    </citation>
    <scope>NUCLEOTIDE SEQUENCE [LARGE SCALE GENOMIC DNA]</scope>
    <source>
        <strain evidence="2 3">JEL800</strain>
    </source>
</reference>
<dbReference type="EMBL" id="MCGO01000021">
    <property type="protein sequence ID" value="ORY44710.1"/>
    <property type="molecule type" value="Genomic_DNA"/>
</dbReference>
<dbReference type="CDD" id="cd00882">
    <property type="entry name" value="Ras_like_GTPase"/>
    <property type="match status" value="1"/>
</dbReference>
<gene>
    <name evidence="2" type="ORF">BCR33DRAFT_716679</name>
</gene>
<protein>
    <recommendedName>
        <fullName evidence="1">G domain-containing protein</fullName>
    </recommendedName>
</protein>
<evidence type="ECO:0000313" key="3">
    <source>
        <dbReference type="Proteomes" id="UP000193642"/>
    </source>
</evidence>
<name>A0A1Y2CCD5_9FUNG</name>
<organism evidence="2 3">
    <name type="scientific">Rhizoclosmatium globosum</name>
    <dbReference type="NCBI Taxonomy" id="329046"/>
    <lineage>
        <taxon>Eukaryota</taxon>
        <taxon>Fungi</taxon>
        <taxon>Fungi incertae sedis</taxon>
        <taxon>Chytridiomycota</taxon>
        <taxon>Chytridiomycota incertae sedis</taxon>
        <taxon>Chytridiomycetes</taxon>
        <taxon>Chytridiales</taxon>
        <taxon>Chytriomycetaceae</taxon>
        <taxon>Rhizoclosmatium</taxon>
    </lineage>
</organism>
<comment type="caution">
    <text evidence="2">The sequence shown here is derived from an EMBL/GenBank/DDBJ whole genome shotgun (WGS) entry which is preliminary data.</text>
</comment>
<dbReference type="GO" id="GO:0005525">
    <property type="term" value="F:GTP binding"/>
    <property type="evidence" value="ECO:0007669"/>
    <property type="project" value="InterPro"/>
</dbReference>
<accession>A0A1Y2CCD5</accession>
<feature type="domain" description="G" evidence="1">
    <location>
        <begin position="9"/>
        <end position="99"/>
    </location>
</feature>
<dbReference type="AlphaFoldDB" id="A0A1Y2CCD5"/>
<dbReference type="InterPro" id="IPR027417">
    <property type="entry name" value="P-loop_NTPase"/>
</dbReference>
<proteinExistence type="predicted"/>
<dbReference type="InterPro" id="IPR006073">
    <property type="entry name" value="GTP-bd"/>
</dbReference>
<dbReference type="OrthoDB" id="2097549at2759"/>